<dbReference type="RefSeq" id="WP_007774305.1">
    <property type="nucleotide sequence ID" value="NZ_AFVW02000006.1"/>
</dbReference>
<dbReference type="GO" id="GO:0016705">
    <property type="term" value="F:oxidoreductase activity, acting on paired donors, with incorporation or reduction of molecular oxygen"/>
    <property type="evidence" value="ECO:0007669"/>
    <property type="project" value="InterPro"/>
</dbReference>
<dbReference type="InterPro" id="IPR011251">
    <property type="entry name" value="Luciferase-like_dom"/>
</dbReference>
<comment type="caution">
    <text evidence="3">The sequence shown here is derived from an EMBL/GenBank/DDBJ whole genome shotgun (WGS) entry which is preliminary data.</text>
</comment>
<keyword evidence="1" id="KW-0560">Oxidoreductase</keyword>
<dbReference type="eggNOG" id="COG2141">
    <property type="taxonomic scope" value="Bacteria"/>
</dbReference>
<dbReference type="AlphaFoldDB" id="J4TDX1"/>
<dbReference type="InterPro" id="IPR050564">
    <property type="entry name" value="F420-G6PD/mer"/>
</dbReference>
<dbReference type="SUPFAM" id="SSF51679">
    <property type="entry name" value="Bacterial luciferase-like"/>
    <property type="match status" value="1"/>
</dbReference>
<dbReference type="PANTHER" id="PTHR43244:SF1">
    <property type="entry name" value="5,10-METHYLENETETRAHYDROMETHANOPTERIN REDUCTASE"/>
    <property type="match status" value="1"/>
</dbReference>
<dbReference type="InterPro" id="IPR036661">
    <property type="entry name" value="Luciferase-like_sf"/>
</dbReference>
<feature type="domain" description="Luciferase-like" evidence="2">
    <location>
        <begin position="15"/>
        <end position="280"/>
    </location>
</feature>
<accession>J4TDX1</accession>
<evidence type="ECO:0000259" key="2">
    <source>
        <dbReference type="Pfam" id="PF00296"/>
    </source>
</evidence>
<dbReference type="OrthoDB" id="7054907at2"/>
<dbReference type="NCBIfam" id="TIGR03564">
    <property type="entry name" value="F420_MSMEG_4879"/>
    <property type="match status" value="1"/>
</dbReference>
<evidence type="ECO:0000256" key="1">
    <source>
        <dbReference type="ARBA" id="ARBA00023002"/>
    </source>
</evidence>
<proteinExistence type="predicted"/>
<evidence type="ECO:0000313" key="4">
    <source>
        <dbReference type="Proteomes" id="UP000006455"/>
    </source>
</evidence>
<evidence type="ECO:0000313" key="3">
    <source>
        <dbReference type="EMBL" id="EJO87028.1"/>
    </source>
</evidence>
<reference evidence="3 4" key="1">
    <citation type="journal article" date="2011" name="J. Bacteriol.">
        <title>Genome sequence of the Mycobacterium colombiense type strain, CECT 3035.</title>
        <authorList>
            <person name="Gonzalez-Perez M."/>
            <person name="Murcia M.I."/>
            <person name="Landsman D."/>
            <person name="Jordan I.K."/>
            <person name="Marino-Ramirez L."/>
        </authorList>
    </citation>
    <scope>NUCLEOTIDE SEQUENCE [LARGE SCALE GENOMIC DNA]</scope>
    <source>
        <strain evidence="3 4">CECT 3035</strain>
    </source>
</reference>
<dbReference type="EMBL" id="AFVW02000006">
    <property type="protein sequence ID" value="EJO87028.1"/>
    <property type="molecule type" value="Genomic_DNA"/>
</dbReference>
<protein>
    <recommendedName>
        <fullName evidence="2">Luciferase-like domain-containing protein</fullName>
    </recommendedName>
</protein>
<dbReference type="STRING" id="1041522.GCA_002105755_00640"/>
<dbReference type="CDD" id="cd01097">
    <property type="entry name" value="Tetrahydromethanopterin_reductase"/>
    <property type="match status" value="1"/>
</dbReference>
<gene>
    <name evidence="3" type="ORF">MCOL_V219071</name>
</gene>
<organism evidence="3 4">
    <name type="scientific">Mycobacterium colombiense CECT 3035</name>
    <dbReference type="NCBI Taxonomy" id="1041522"/>
    <lineage>
        <taxon>Bacteria</taxon>
        <taxon>Bacillati</taxon>
        <taxon>Actinomycetota</taxon>
        <taxon>Actinomycetes</taxon>
        <taxon>Mycobacteriales</taxon>
        <taxon>Mycobacteriaceae</taxon>
        <taxon>Mycobacterium</taxon>
        <taxon>Mycobacterium avium complex (MAC)</taxon>
    </lineage>
</organism>
<dbReference type="Pfam" id="PF00296">
    <property type="entry name" value="Bac_luciferase"/>
    <property type="match status" value="1"/>
</dbReference>
<dbReference type="GeneID" id="31529178"/>
<dbReference type="InterPro" id="IPR019910">
    <property type="entry name" value="Lucif-like_OxRdtase_MSMEG_4879"/>
</dbReference>
<dbReference type="PANTHER" id="PTHR43244">
    <property type="match status" value="1"/>
</dbReference>
<name>J4TDX1_9MYCO</name>
<dbReference type="Gene3D" id="3.20.20.30">
    <property type="entry name" value="Luciferase-like domain"/>
    <property type="match status" value="1"/>
</dbReference>
<sequence length="305" mass="31867">MSAGIILMARPDAANLVDDVIAQANRAHELGVAQVWLPQQQNYDAIALAAVVGAAVPGLGVGTSVVPINPRHPLIVASLAQTAQAAAHGNFSLGLGLGARQVERPAFGTDWSHTITRLREHLTILGSVFNSGGVDFHGSELSASPSWPVRVPGGTPIPVYVAAMGPKALRVTGELADGTLPYLAGPRTIGEFIVPEITKAAAEAGRPAPRVIAAVPVLLSDDVEGARGAAAQQLSFYEAIPSYRNVIAREGLASVVDLAAIGPEESVVRQLRRYRDAGATDIVLSPLDRSESVDREALWRLTAAL</sequence>
<dbReference type="Proteomes" id="UP000006455">
    <property type="component" value="Unassembled WGS sequence"/>
</dbReference>